<dbReference type="InterPro" id="IPR011990">
    <property type="entry name" value="TPR-like_helical_dom_sf"/>
</dbReference>
<gene>
    <name evidence="2" type="ORF">L484_026386</name>
</gene>
<dbReference type="eggNOG" id="ENOG502QQB3">
    <property type="taxonomic scope" value="Eukaryota"/>
</dbReference>
<dbReference type="SUPFAM" id="SSF48452">
    <property type="entry name" value="TPR-like"/>
    <property type="match status" value="1"/>
</dbReference>
<dbReference type="OrthoDB" id="1924189at2759"/>
<sequence length="511" mass="58254">MRMRIIALRSSQTSQLKLPHARCSFSVLKQPYSISFPITTSPCGKHPTFFHGLVSSSKVCSASFGEFFPDEELSSQIEELAHKFNFSDDNDHEIGAEIVSVGSKISLDMKCLEGESLGDGSLRPSLYVVEPKVSPDWREKSEIDKVIIERKANSVELPMSLLLIRMKHKQWRESFREAGESTYCSIKKAFYYMVYIIRELQTCALSLNDSAYYEDLQGVVTKMQREMNVTFVWLFQKVFSPTPALMVYLMILLANYTVKSMDDRAVAAPMPAISETLPATKDEDQQHTELDDVSAVKRILNGAKLIIPFGSGTKDEEKQHYSSDVPKGTTGVPFSGNEEFNTEEEMELWNSILEEASRMQMELRTKALDPETVQQLVSPLSVELEEDDYADYFRTDLEYQMGLARDPNNPLLLSNYAQFLYLVYNDHKRAEECFRRAVQAEPPDAEALSRYAEFLWKVRKDLWGAEERYQQALAAESGNPYYASKYANFLWNTGGEETCFLGASHENYKVL</sequence>
<keyword evidence="3" id="KW-1185">Reference proteome</keyword>
<dbReference type="KEGG" id="mnt:21409045"/>
<accession>W9R639</accession>
<dbReference type="Proteomes" id="UP000030645">
    <property type="component" value="Unassembled WGS sequence"/>
</dbReference>
<dbReference type="PANTHER" id="PTHR26312">
    <property type="entry name" value="TETRATRICOPEPTIDE REPEAT PROTEIN 5"/>
    <property type="match status" value="1"/>
</dbReference>
<evidence type="ECO:0000313" key="2">
    <source>
        <dbReference type="EMBL" id="EXB58183.1"/>
    </source>
</evidence>
<protein>
    <submittedName>
        <fullName evidence="2">Uncharacterized protein</fullName>
    </submittedName>
</protein>
<dbReference type="EMBL" id="KE344356">
    <property type="protein sequence ID" value="EXB58183.1"/>
    <property type="molecule type" value="Genomic_DNA"/>
</dbReference>
<evidence type="ECO:0000313" key="3">
    <source>
        <dbReference type="Proteomes" id="UP000030645"/>
    </source>
</evidence>
<feature type="region of interest" description="Disordered" evidence="1">
    <location>
        <begin position="314"/>
        <end position="337"/>
    </location>
</feature>
<dbReference type="Gene3D" id="1.25.40.10">
    <property type="entry name" value="Tetratricopeptide repeat domain"/>
    <property type="match status" value="1"/>
</dbReference>
<evidence type="ECO:0000256" key="1">
    <source>
        <dbReference type="SAM" id="MobiDB-lite"/>
    </source>
</evidence>
<reference evidence="3" key="1">
    <citation type="submission" date="2013-01" db="EMBL/GenBank/DDBJ databases">
        <title>Draft Genome Sequence of a Mulberry Tree, Morus notabilis C.K. Schneid.</title>
        <authorList>
            <person name="He N."/>
            <person name="Zhao S."/>
        </authorList>
    </citation>
    <scope>NUCLEOTIDE SEQUENCE</scope>
</reference>
<organism evidence="2 3">
    <name type="scientific">Morus notabilis</name>
    <dbReference type="NCBI Taxonomy" id="981085"/>
    <lineage>
        <taxon>Eukaryota</taxon>
        <taxon>Viridiplantae</taxon>
        <taxon>Streptophyta</taxon>
        <taxon>Embryophyta</taxon>
        <taxon>Tracheophyta</taxon>
        <taxon>Spermatophyta</taxon>
        <taxon>Magnoliopsida</taxon>
        <taxon>eudicotyledons</taxon>
        <taxon>Gunneridae</taxon>
        <taxon>Pentapetalae</taxon>
        <taxon>rosids</taxon>
        <taxon>fabids</taxon>
        <taxon>Rosales</taxon>
        <taxon>Moraceae</taxon>
        <taxon>Moreae</taxon>
        <taxon>Morus</taxon>
    </lineage>
</organism>
<name>W9R639_9ROSA</name>
<proteinExistence type="predicted"/>
<dbReference type="AlphaFoldDB" id="W9R639"/>
<dbReference type="PANTHER" id="PTHR26312:SF176">
    <property type="entry name" value="TETRATRICOPEPTIDE-LIKE HELICAL DOMAIN-CONTAINING PROTEIN-RELATED"/>
    <property type="match status" value="1"/>
</dbReference>